<keyword evidence="1" id="KW-0489">Methyltransferase</keyword>
<dbReference type="GO" id="GO:0008168">
    <property type="term" value="F:methyltransferase activity"/>
    <property type="evidence" value="ECO:0007669"/>
    <property type="project" value="UniProtKB-KW"/>
</dbReference>
<dbReference type="Pfam" id="PF13578">
    <property type="entry name" value="Methyltransf_24"/>
    <property type="match status" value="1"/>
</dbReference>
<dbReference type="SUPFAM" id="SSF53335">
    <property type="entry name" value="S-adenosyl-L-methionine-dependent methyltransferases"/>
    <property type="match status" value="1"/>
</dbReference>
<name>A0A6M3JQI3_9ZZZZ</name>
<accession>A0A6M3JQI3</accession>
<dbReference type="AlphaFoldDB" id="A0A6M3JQI3"/>
<dbReference type="PANTHER" id="PTHR37909:SF1">
    <property type="entry name" value="S-ADENOSYL-L-METHIONINE-DEPENDENT METHYLTRANSFERASES SUPERFAMILY PROTEIN"/>
    <property type="match status" value="1"/>
</dbReference>
<protein>
    <submittedName>
        <fullName evidence="1">Putative methyltransferase</fullName>
    </submittedName>
</protein>
<reference evidence="1" key="1">
    <citation type="submission" date="2020-03" db="EMBL/GenBank/DDBJ databases">
        <title>The deep terrestrial virosphere.</title>
        <authorList>
            <person name="Holmfeldt K."/>
            <person name="Nilsson E."/>
            <person name="Simone D."/>
            <person name="Lopez-Fernandez M."/>
            <person name="Wu X."/>
            <person name="de Brujin I."/>
            <person name="Lundin D."/>
            <person name="Andersson A."/>
            <person name="Bertilsson S."/>
            <person name="Dopson M."/>
        </authorList>
    </citation>
    <scope>NUCLEOTIDE SEQUENCE</scope>
    <source>
        <strain evidence="1">MM415A03240</strain>
    </source>
</reference>
<dbReference type="Gene3D" id="3.40.50.150">
    <property type="entry name" value="Vaccinia Virus protein VP39"/>
    <property type="match status" value="1"/>
</dbReference>
<dbReference type="GO" id="GO:0032259">
    <property type="term" value="P:methylation"/>
    <property type="evidence" value="ECO:0007669"/>
    <property type="project" value="UniProtKB-KW"/>
</dbReference>
<sequence length="183" mass="20189">MDSEADDLYEAALKTPNNSVILEIGSHRGSSAYALALASKIHPIIIYCVDTWMGSPGGLGEWGPNRGVTSFGSALRSFTLNLHSFIESGIVIPLEMSSAGAYMVEPPITPNLIFIDGSHIYEDVLFDVTYWWSRLGKGGVMAIHDCTGDEDFHPQVRRAVDYHCMKEHITGCLQQSIMWLNKP</sequence>
<evidence type="ECO:0000313" key="1">
    <source>
        <dbReference type="EMBL" id="QJA71371.1"/>
    </source>
</evidence>
<proteinExistence type="predicted"/>
<dbReference type="PANTHER" id="PTHR37909">
    <property type="entry name" value="S-ADENOSYL-L-METHIONINE-DEPENDENT METHYLTRANSFERASES SUPERFAMILY PROTEIN"/>
    <property type="match status" value="1"/>
</dbReference>
<dbReference type="InterPro" id="IPR029063">
    <property type="entry name" value="SAM-dependent_MTases_sf"/>
</dbReference>
<organism evidence="1">
    <name type="scientific">viral metagenome</name>
    <dbReference type="NCBI Taxonomy" id="1070528"/>
    <lineage>
        <taxon>unclassified sequences</taxon>
        <taxon>metagenomes</taxon>
        <taxon>organismal metagenomes</taxon>
    </lineage>
</organism>
<keyword evidence="1" id="KW-0808">Transferase</keyword>
<dbReference type="EMBL" id="MT141868">
    <property type="protein sequence ID" value="QJA71371.1"/>
    <property type="molecule type" value="Genomic_DNA"/>
</dbReference>
<gene>
    <name evidence="1" type="ORF">MM415A03240_0002</name>
</gene>